<feature type="domain" description="pPIWI-RE RNaseH" evidence="2">
    <location>
        <begin position="154"/>
        <end position="435"/>
    </location>
</feature>
<protein>
    <recommendedName>
        <fullName evidence="6">DUF3893 domain-containing protein</fullName>
    </recommendedName>
</protein>
<organism evidence="4 5">
    <name type="scientific">Scytonema hofmannii PCC 7110</name>
    <dbReference type="NCBI Taxonomy" id="128403"/>
    <lineage>
        <taxon>Bacteria</taxon>
        <taxon>Bacillati</taxon>
        <taxon>Cyanobacteriota</taxon>
        <taxon>Cyanophyceae</taxon>
        <taxon>Nostocales</taxon>
        <taxon>Scytonemataceae</taxon>
        <taxon>Scytonema</taxon>
    </lineage>
</organism>
<accession>A0A139X9P7</accession>
<dbReference type="Pfam" id="PF13032">
    <property type="entry name" value="RNaseH_pPIWI_RE"/>
    <property type="match status" value="1"/>
</dbReference>
<evidence type="ECO:0000313" key="5">
    <source>
        <dbReference type="Proteomes" id="UP000076925"/>
    </source>
</evidence>
<comment type="caution">
    <text evidence="4">The sequence shown here is derived from an EMBL/GenBank/DDBJ whole genome shotgun (WGS) entry which is preliminary data.</text>
</comment>
<feature type="region of interest" description="Disordered" evidence="1">
    <location>
        <begin position="72"/>
        <end position="94"/>
    </location>
</feature>
<evidence type="ECO:0008006" key="6">
    <source>
        <dbReference type="Google" id="ProtNLM"/>
    </source>
</evidence>
<evidence type="ECO:0000259" key="2">
    <source>
        <dbReference type="Pfam" id="PF13032"/>
    </source>
</evidence>
<dbReference type="EMBL" id="ANNX02000021">
    <property type="protein sequence ID" value="KYC41373.1"/>
    <property type="molecule type" value="Genomic_DNA"/>
</dbReference>
<dbReference type="InterPro" id="IPR040496">
    <property type="entry name" value="MID_pPIWI_RE"/>
</dbReference>
<sequence length="444" mass="51337">MRKQHESKRDLWRQFLQQHITSLSHQETDPYCFAIIEIGQTKKKEFLPQQNIKGAVREACVLEKINSQMIQTVKPKTTEKEDDQENTEPTYSKQTKGRVMNAVLDATLRQVGALYGLPSEVYASANVPEITAQELDVVAFCRRKINRYPRDIHYALAVRLRATGEVDTLLPGASDWTSYTQAGIAVGKLFSDARRDRIEENKKCVQSRIRLKGIELVQFVADVLTQHLERPTIVLIEAEGWRNERGEDNDSKNWFQLKNEYLLAQRDVLNFHHVPGHNCEYTRDNNQLINLLSVVRLRTGNETPQYITNRKTWDEDALSRDFKHLSGFLDKTVPELLHYFSVGGLPNTQKGQDSKTSRELYMLDSQDDEYGANIAFKHQQMMEIVPFFVRPDFQAEEYLKVLCRVPHYMRISPAWSMGNILYPYPMHLGKQLIDDCLCILGLDD</sequence>
<feature type="domain" description="Prokaryotic pPIWI-RE MID" evidence="3">
    <location>
        <begin position="6"/>
        <end position="116"/>
    </location>
</feature>
<evidence type="ECO:0000256" key="1">
    <source>
        <dbReference type="SAM" id="MobiDB-lite"/>
    </source>
</evidence>
<dbReference type="STRING" id="128403.WA1_21965"/>
<keyword evidence="5" id="KW-1185">Reference proteome</keyword>
<evidence type="ECO:0000259" key="3">
    <source>
        <dbReference type="Pfam" id="PF18157"/>
    </source>
</evidence>
<name>A0A139X9P7_9CYAN</name>
<reference evidence="4 5" key="1">
    <citation type="journal article" date="2013" name="Genome Biol. Evol.">
        <title>Genomes of Stigonematalean cyanobacteria (subsection V) and the evolution of oxygenic photosynthesis from prokaryotes to plastids.</title>
        <authorList>
            <person name="Dagan T."/>
            <person name="Roettger M."/>
            <person name="Stucken K."/>
            <person name="Landan G."/>
            <person name="Koch R."/>
            <person name="Major P."/>
            <person name="Gould S.B."/>
            <person name="Goremykin V.V."/>
            <person name="Rippka R."/>
            <person name="Tandeau de Marsac N."/>
            <person name="Gugger M."/>
            <person name="Lockhart P.J."/>
            <person name="Allen J.F."/>
            <person name="Brune I."/>
            <person name="Maus I."/>
            <person name="Puhler A."/>
            <person name="Martin W.F."/>
        </authorList>
    </citation>
    <scope>NUCLEOTIDE SEQUENCE [LARGE SCALE GENOMIC DNA]</scope>
    <source>
        <strain evidence="4 5">PCC 7110</strain>
    </source>
</reference>
<dbReference type="Proteomes" id="UP000076925">
    <property type="component" value="Unassembled WGS sequence"/>
</dbReference>
<evidence type="ECO:0000313" key="4">
    <source>
        <dbReference type="EMBL" id="KYC41373.1"/>
    </source>
</evidence>
<dbReference type="InterPro" id="IPR024996">
    <property type="entry name" value="RNaseH_pPIWI_RE"/>
</dbReference>
<dbReference type="Pfam" id="PF18157">
    <property type="entry name" value="MID_pPIWI_RE"/>
    <property type="match status" value="1"/>
</dbReference>
<dbReference type="AlphaFoldDB" id="A0A139X9P7"/>
<gene>
    <name evidence="4" type="ORF">WA1_21965</name>
</gene>
<proteinExistence type="predicted"/>
<dbReference type="OrthoDB" id="482016at2"/>